<name>A0A540LZV3_MALBA</name>
<gene>
    <name evidence="2" type="ORF">C1H46_022462</name>
</gene>
<proteinExistence type="predicted"/>
<reference evidence="2 3" key="1">
    <citation type="journal article" date="2019" name="G3 (Bethesda)">
        <title>Sequencing of a Wild Apple (Malus baccata) Genome Unravels the Differences Between Cultivated and Wild Apple Species Regarding Disease Resistance and Cold Tolerance.</title>
        <authorList>
            <person name="Chen X."/>
        </authorList>
    </citation>
    <scope>NUCLEOTIDE SEQUENCE [LARGE SCALE GENOMIC DNA]</scope>
    <source>
        <strain evidence="3">cv. Shandingzi</strain>
        <tissue evidence="2">Leaves</tissue>
    </source>
</reference>
<protein>
    <submittedName>
        <fullName evidence="2">Uncharacterized protein</fullName>
    </submittedName>
</protein>
<dbReference type="Proteomes" id="UP000315295">
    <property type="component" value="Unassembled WGS sequence"/>
</dbReference>
<organism evidence="2 3">
    <name type="scientific">Malus baccata</name>
    <name type="common">Siberian crab apple</name>
    <name type="synonym">Pyrus baccata</name>
    <dbReference type="NCBI Taxonomy" id="106549"/>
    <lineage>
        <taxon>Eukaryota</taxon>
        <taxon>Viridiplantae</taxon>
        <taxon>Streptophyta</taxon>
        <taxon>Embryophyta</taxon>
        <taxon>Tracheophyta</taxon>
        <taxon>Spermatophyta</taxon>
        <taxon>Magnoliopsida</taxon>
        <taxon>eudicotyledons</taxon>
        <taxon>Gunneridae</taxon>
        <taxon>Pentapetalae</taxon>
        <taxon>rosids</taxon>
        <taxon>fabids</taxon>
        <taxon>Rosales</taxon>
        <taxon>Rosaceae</taxon>
        <taxon>Amygdaloideae</taxon>
        <taxon>Maleae</taxon>
        <taxon>Malus</taxon>
    </lineage>
</organism>
<sequence length="66" mass="7871">MRQDKDWRRGYEKRHDKISLWRHDRKSGERERPEEGIIRGGNNDMNTMVQAFCDNLKPTEIEGEPG</sequence>
<dbReference type="AlphaFoldDB" id="A0A540LZV3"/>
<keyword evidence="3" id="KW-1185">Reference proteome</keyword>
<evidence type="ECO:0000313" key="3">
    <source>
        <dbReference type="Proteomes" id="UP000315295"/>
    </source>
</evidence>
<accession>A0A540LZV3</accession>
<feature type="region of interest" description="Disordered" evidence="1">
    <location>
        <begin position="24"/>
        <end position="46"/>
    </location>
</feature>
<evidence type="ECO:0000313" key="2">
    <source>
        <dbReference type="EMBL" id="TQD91946.1"/>
    </source>
</evidence>
<feature type="compositionally biased region" description="Basic and acidic residues" evidence="1">
    <location>
        <begin position="24"/>
        <end position="37"/>
    </location>
</feature>
<evidence type="ECO:0000256" key="1">
    <source>
        <dbReference type="SAM" id="MobiDB-lite"/>
    </source>
</evidence>
<dbReference type="EMBL" id="VIEB01000405">
    <property type="protein sequence ID" value="TQD91946.1"/>
    <property type="molecule type" value="Genomic_DNA"/>
</dbReference>
<comment type="caution">
    <text evidence="2">The sequence shown here is derived from an EMBL/GenBank/DDBJ whole genome shotgun (WGS) entry which is preliminary data.</text>
</comment>